<dbReference type="Pfam" id="PF03692">
    <property type="entry name" value="CxxCxxCC"/>
    <property type="match status" value="1"/>
</dbReference>
<dbReference type="Proteomes" id="UP000199345">
    <property type="component" value="Unassembled WGS sequence"/>
</dbReference>
<dbReference type="AlphaFoldDB" id="A0A1I0F1U9"/>
<organism evidence="1 2">
    <name type="scientific">Nitrosomonas marina</name>
    <dbReference type="NCBI Taxonomy" id="917"/>
    <lineage>
        <taxon>Bacteria</taxon>
        <taxon>Pseudomonadati</taxon>
        <taxon>Pseudomonadota</taxon>
        <taxon>Betaproteobacteria</taxon>
        <taxon>Nitrosomonadales</taxon>
        <taxon>Nitrosomonadaceae</taxon>
        <taxon>Nitrosomonas</taxon>
    </lineage>
</organism>
<name>A0A1I0F1U9_9PROT</name>
<dbReference type="OrthoDB" id="71604at2"/>
<accession>A0A1I0F1U9</accession>
<sequence length="209" mass="24195">MNNNPELTIDPAELETQVVHGHLFTHTALTTQAMRINENESFLYGLIDFLIEKGIVEPDGLKQAVNVVRQEQFTRRENLSLGVAIQVEADAQNSQSVQIDCQERLPVCKAVCCKLHFALTVEEIETGKIKWELGQPYYNRQHENGYCHKNNPADRCCDIYSERPTVCRNYNCAQDKRIWLDFEKQILNSKWINANLDRARRPQLMQFSI</sequence>
<dbReference type="InterPro" id="IPR005358">
    <property type="entry name" value="Puta_zinc/iron-chelating_dom"/>
</dbReference>
<evidence type="ECO:0000313" key="1">
    <source>
        <dbReference type="EMBL" id="SET51966.1"/>
    </source>
</evidence>
<reference evidence="2" key="1">
    <citation type="submission" date="2016-10" db="EMBL/GenBank/DDBJ databases">
        <authorList>
            <person name="Varghese N."/>
            <person name="Submissions S."/>
        </authorList>
    </citation>
    <scope>NUCLEOTIDE SEQUENCE [LARGE SCALE GENOMIC DNA]</scope>
    <source>
        <strain evidence="2">Nm71</strain>
    </source>
</reference>
<proteinExistence type="predicted"/>
<keyword evidence="2" id="KW-1185">Reference proteome</keyword>
<dbReference type="EMBL" id="FOIA01000032">
    <property type="protein sequence ID" value="SET51966.1"/>
    <property type="molecule type" value="Genomic_DNA"/>
</dbReference>
<protein>
    <submittedName>
        <fullName evidence="1">Putative zinc-or iron-chelating domain-containing protein</fullName>
    </submittedName>
</protein>
<dbReference type="RefSeq" id="WP_090660850.1">
    <property type="nucleotide sequence ID" value="NZ_FOIA01000032.1"/>
</dbReference>
<gene>
    <name evidence="1" type="ORF">SAMN05216326_13228</name>
</gene>
<evidence type="ECO:0000313" key="2">
    <source>
        <dbReference type="Proteomes" id="UP000199345"/>
    </source>
</evidence>